<organism evidence="3 4">
    <name type="scientific">Roseicyclus marinus</name>
    <dbReference type="NCBI Taxonomy" id="2161673"/>
    <lineage>
        <taxon>Bacteria</taxon>
        <taxon>Pseudomonadati</taxon>
        <taxon>Pseudomonadota</taxon>
        <taxon>Alphaproteobacteria</taxon>
        <taxon>Rhodobacterales</taxon>
        <taxon>Roseobacteraceae</taxon>
        <taxon>Roseicyclus</taxon>
    </lineage>
</organism>
<dbReference type="SMART" id="SM00935">
    <property type="entry name" value="OmpH"/>
    <property type="match status" value="1"/>
</dbReference>
<gene>
    <name evidence="3" type="ORF">MACH21_13630</name>
</gene>
<dbReference type="AlphaFoldDB" id="A0AA48KMJ9"/>
<dbReference type="SUPFAM" id="SSF111384">
    <property type="entry name" value="OmpH-like"/>
    <property type="match status" value="1"/>
</dbReference>
<dbReference type="GO" id="GO:0051082">
    <property type="term" value="F:unfolded protein binding"/>
    <property type="evidence" value="ECO:0007669"/>
    <property type="project" value="InterPro"/>
</dbReference>
<dbReference type="Proteomes" id="UP001337723">
    <property type="component" value="Chromosome"/>
</dbReference>
<dbReference type="InterPro" id="IPR024930">
    <property type="entry name" value="Skp_dom_sf"/>
</dbReference>
<dbReference type="KEGG" id="rmai:MACH21_13630"/>
<sequence length="204" mass="21635">MVRDARSIFGLILSLVLSCTGAGAVAQDVGAAPASAVLVLNQERLLSQSLYGQRIQREVEAAGAALAAENRQIEAQLTEEELALTERRTQMTPEDFRPIAEEFDSRVNGIRAAQEAKGRALQQQADAAQQAFFETVFPILVEILRNRGASVLMDNRALLLSADGIDITDEAIALIDERLGDGGDAPLIDLDGTGGADAPPANAP</sequence>
<accession>A0AA48KMJ9</accession>
<keyword evidence="2" id="KW-0732">Signal</keyword>
<dbReference type="Pfam" id="PF03938">
    <property type="entry name" value="OmpH"/>
    <property type="match status" value="1"/>
</dbReference>
<dbReference type="EMBL" id="AP027266">
    <property type="protein sequence ID" value="BDW85186.1"/>
    <property type="molecule type" value="Genomic_DNA"/>
</dbReference>
<evidence type="ECO:0000256" key="2">
    <source>
        <dbReference type="SAM" id="SignalP"/>
    </source>
</evidence>
<feature type="coiled-coil region" evidence="1">
    <location>
        <begin position="68"/>
        <end position="131"/>
    </location>
</feature>
<evidence type="ECO:0000313" key="3">
    <source>
        <dbReference type="EMBL" id="BDW85186.1"/>
    </source>
</evidence>
<dbReference type="PROSITE" id="PS51257">
    <property type="entry name" value="PROKAR_LIPOPROTEIN"/>
    <property type="match status" value="1"/>
</dbReference>
<name>A0AA48KMJ9_9RHOB</name>
<proteinExistence type="predicted"/>
<dbReference type="Gene3D" id="3.30.910.20">
    <property type="entry name" value="Skp domain"/>
    <property type="match status" value="1"/>
</dbReference>
<feature type="chain" id="PRO_5041251153" evidence="2">
    <location>
        <begin position="27"/>
        <end position="204"/>
    </location>
</feature>
<keyword evidence="1" id="KW-0175">Coiled coil</keyword>
<protein>
    <submittedName>
        <fullName evidence="3">Outer membrane protein</fullName>
    </submittedName>
</protein>
<reference evidence="3 4" key="1">
    <citation type="submission" date="2023-01" db="EMBL/GenBank/DDBJ databases">
        <title>Complete genome sequence of Roseicyclus marinus strain Dej080120_10.</title>
        <authorList>
            <person name="Ueki S."/>
            <person name="Maruyama F."/>
        </authorList>
    </citation>
    <scope>NUCLEOTIDE SEQUENCE [LARGE SCALE GENOMIC DNA]</scope>
    <source>
        <strain evidence="3 4">Dej080120_10</strain>
    </source>
</reference>
<dbReference type="InterPro" id="IPR005632">
    <property type="entry name" value="Chaperone_Skp"/>
</dbReference>
<evidence type="ECO:0000313" key="4">
    <source>
        <dbReference type="Proteomes" id="UP001337723"/>
    </source>
</evidence>
<keyword evidence="4" id="KW-1185">Reference proteome</keyword>
<evidence type="ECO:0000256" key="1">
    <source>
        <dbReference type="SAM" id="Coils"/>
    </source>
</evidence>
<dbReference type="RefSeq" id="WP_338275769.1">
    <property type="nucleotide sequence ID" value="NZ_AP027266.1"/>
</dbReference>
<feature type="signal peptide" evidence="2">
    <location>
        <begin position="1"/>
        <end position="26"/>
    </location>
</feature>